<evidence type="ECO:0000256" key="3">
    <source>
        <dbReference type="ARBA" id="ARBA00012856"/>
    </source>
</evidence>
<reference evidence="10 11" key="1">
    <citation type="journal article" date="2019" name="Int. J. Syst. Evol. Microbiol.">
        <title>The Global Catalogue of Microorganisms (GCM) 10K type strain sequencing project: providing services to taxonomists for standard genome sequencing and annotation.</title>
        <authorList>
            <consortium name="The Broad Institute Genomics Platform"/>
            <consortium name="The Broad Institute Genome Sequencing Center for Infectious Disease"/>
            <person name="Wu L."/>
            <person name="Ma J."/>
        </authorList>
    </citation>
    <scope>NUCLEOTIDE SEQUENCE [LARGE SCALE GENOMIC DNA]</scope>
    <source>
        <strain evidence="10 11">JCM 15749</strain>
    </source>
</reference>
<feature type="domain" description="DHFR" evidence="9">
    <location>
        <begin position="2"/>
        <end position="166"/>
    </location>
</feature>
<comment type="caution">
    <text evidence="10">The sequence shown here is derived from an EMBL/GenBank/DDBJ whole genome shotgun (WGS) entry which is preliminary data.</text>
</comment>
<dbReference type="PANTHER" id="PTHR48069">
    <property type="entry name" value="DIHYDROFOLATE REDUCTASE"/>
    <property type="match status" value="1"/>
</dbReference>
<evidence type="ECO:0000256" key="5">
    <source>
        <dbReference type="ARBA" id="ARBA00022857"/>
    </source>
</evidence>
<evidence type="ECO:0000256" key="6">
    <source>
        <dbReference type="ARBA" id="ARBA00023002"/>
    </source>
</evidence>
<evidence type="ECO:0000313" key="11">
    <source>
        <dbReference type="Proteomes" id="UP001501480"/>
    </source>
</evidence>
<comment type="catalytic activity">
    <reaction evidence="7">
        <text>(6S)-5,6,7,8-tetrahydrofolate + NADP(+) = 7,8-dihydrofolate + NADPH + H(+)</text>
        <dbReference type="Rhea" id="RHEA:15009"/>
        <dbReference type="ChEBI" id="CHEBI:15378"/>
        <dbReference type="ChEBI" id="CHEBI:57451"/>
        <dbReference type="ChEBI" id="CHEBI:57453"/>
        <dbReference type="ChEBI" id="CHEBI:57783"/>
        <dbReference type="ChEBI" id="CHEBI:58349"/>
        <dbReference type="EC" id="1.5.1.3"/>
    </reaction>
</comment>
<sequence length="167" mass="18290">MTVTLVVAMGANRVIGVDGSLPWRLPEDLANFKRLTLGHPMVMGRATYESIGRPLPGRTTIVVTRDTDWSAGDVDGVEVVHSLDGALRRGAELDDEVFLVGGAQVYAQALEEGRVDLMVVTRVAASPVGDTFFPRIDWQAWHEVGRVPHVGPEPERVAFDIVTYRRA</sequence>
<evidence type="ECO:0000256" key="7">
    <source>
        <dbReference type="PIRNR" id="PIRNR000194"/>
    </source>
</evidence>
<dbReference type="Pfam" id="PF00186">
    <property type="entry name" value="DHFR_1"/>
    <property type="match status" value="1"/>
</dbReference>
<dbReference type="CDD" id="cd00209">
    <property type="entry name" value="DHFR"/>
    <property type="match status" value="1"/>
</dbReference>
<dbReference type="Proteomes" id="UP001501480">
    <property type="component" value="Unassembled WGS sequence"/>
</dbReference>
<comment type="similarity">
    <text evidence="2 7 8">Belongs to the dihydrofolate reductase family.</text>
</comment>
<evidence type="ECO:0000256" key="2">
    <source>
        <dbReference type="ARBA" id="ARBA00009539"/>
    </source>
</evidence>
<dbReference type="InterPro" id="IPR024072">
    <property type="entry name" value="DHFR-like_dom_sf"/>
</dbReference>
<keyword evidence="5 7" id="KW-0521">NADP</keyword>
<comment type="function">
    <text evidence="7">Key enzyme in folate metabolism. Catalyzes an essential reaction for de novo glycine and purine synthesis, and for DNA precursor synthesis.</text>
</comment>
<dbReference type="PROSITE" id="PS00075">
    <property type="entry name" value="DHFR_1"/>
    <property type="match status" value="1"/>
</dbReference>
<dbReference type="PIRSF" id="PIRSF000194">
    <property type="entry name" value="DHFR"/>
    <property type="match status" value="1"/>
</dbReference>
<organism evidence="10 11">
    <name type="scientific">Aeromicrobium halocynthiae</name>
    <dbReference type="NCBI Taxonomy" id="560557"/>
    <lineage>
        <taxon>Bacteria</taxon>
        <taxon>Bacillati</taxon>
        <taxon>Actinomycetota</taxon>
        <taxon>Actinomycetes</taxon>
        <taxon>Propionibacteriales</taxon>
        <taxon>Nocardioidaceae</taxon>
        <taxon>Aeromicrobium</taxon>
    </lineage>
</organism>
<dbReference type="InterPro" id="IPR017925">
    <property type="entry name" value="DHFR_CS"/>
</dbReference>
<gene>
    <name evidence="10" type="ORF">GCM10009821_19630</name>
</gene>
<keyword evidence="11" id="KW-1185">Reference proteome</keyword>
<dbReference type="SUPFAM" id="SSF53597">
    <property type="entry name" value="Dihydrofolate reductase-like"/>
    <property type="match status" value="1"/>
</dbReference>
<accession>A0ABN2W2E4</accession>
<dbReference type="EMBL" id="BAAAPY010000006">
    <property type="protein sequence ID" value="GAA2079519.1"/>
    <property type="molecule type" value="Genomic_DNA"/>
</dbReference>
<dbReference type="PRINTS" id="PR00070">
    <property type="entry name" value="DHFR"/>
</dbReference>
<evidence type="ECO:0000256" key="4">
    <source>
        <dbReference type="ARBA" id="ARBA00022563"/>
    </source>
</evidence>
<dbReference type="Gene3D" id="3.40.430.10">
    <property type="entry name" value="Dihydrofolate Reductase, subunit A"/>
    <property type="match status" value="1"/>
</dbReference>
<comment type="pathway">
    <text evidence="1 7">Cofactor biosynthesis; tetrahydrofolate biosynthesis; 5,6,7,8-tetrahydrofolate from 7,8-dihydrofolate: step 1/1.</text>
</comment>
<dbReference type="InterPro" id="IPR001796">
    <property type="entry name" value="DHFR_dom"/>
</dbReference>
<dbReference type="PANTHER" id="PTHR48069:SF3">
    <property type="entry name" value="DIHYDROFOLATE REDUCTASE"/>
    <property type="match status" value="1"/>
</dbReference>
<evidence type="ECO:0000259" key="9">
    <source>
        <dbReference type="PROSITE" id="PS51330"/>
    </source>
</evidence>
<keyword evidence="6 7" id="KW-0560">Oxidoreductase</keyword>
<name>A0ABN2W2E4_9ACTN</name>
<dbReference type="InterPro" id="IPR012259">
    <property type="entry name" value="DHFR"/>
</dbReference>
<evidence type="ECO:0000313" key="10">
    <source>
        <dbReference type="EMBL" id="GAA2079519.1"/>
    </source>
</evidence>
<evidence type="ECO:0000256" key="1">
    <source>
        <dbReference type="ARBA" id="ARBA00004903"/>
    </source>
</evidence>
<keyword evidence="4 7" id="KW-0554">One-carbon metabolism</keyword>
<dbReference type="RefSeq" id="WP_344327493.1">
    <property type="nucleotide sequence ID" value="NZ_BAAAPY010000006.1"/>
</dbReference>
<proteinExistence type="inferred from homology"/>
<protein>
    <recommendedName>
        <fullName evidence="3 7">Dihydrofolate reductase</fullName>
        <ecNumber evidence="3 7">1.5.1.3</ecNumber>
    </recommendedName>
</protein>
<evidence type="ECO:0000256" key="8">
    <source>
        <dbReference type="RuleBase" id="RU004474"/>
    </source>
</evidence>
<dbReference type="PROSITE" id="PS51330">
    <property type="entry name" value="DHFR_2"/>
    <property type="match status" value="1"/>
</dbReference>
<dbReference type="EC" id="1.5.1.3" evidence="3 7"/>